<feature type="compositionally biased region" description="Basic residues" evidence="4">
    <location>
        <begin position="180"/>
        <end position="195"/>
    </location>
</feature>
<evidence type="ECO:0000256" key="1">
    <source>
        <dbReference type="ARBA" id="ARBA00022737"/>
    </source>
</evidence>
<dbReference type="Pfam" id="PF12796">
    <property type="entry name" value="Ank_2"/>
    <property type="match status" value="1"/>
</dbReference>
<feature type="compositionally biased region" description="Acidic residues" evidence="4">
    <location>
        <begin position="718"/>
        <end position="731"/>
    </location>
</feature>
<dbReference type="InterPro" id="IPR036770">
    <property type="entry name" value="Ankyrin_rpt-contain_sf"/>
</dbReference>
<reference evidence="6" key="1">
    <citation type="submission" date="2021-01" db="EMBL/GenBank/DDBJ databases">
        <authorList>
            <person name="Corre E."/>
            <person name="Pelletier E."/>
            <person name="Niang G."/>
            <person name="Scheremetjew M."/>
            <person name="Finn R."/>
            <person name="Kale V."/>
            <person name="Holt S."/>
            <person name="Cochrane G."/>
            <person name="Meng A."/>
            <person name="Brown T."/>
            <person name="Cohen L."/>
        </authorList>
    </citation>
    <scope>NUCLEOTIDE SEQUENCE</scope>
    <source>
        <strain evidence="6">CCMP1243</strain>
    </source>
</reference>
<dbReference type="InterPro" id="IPR019410">
    <property type="entry name" value="Methyltransf_16"/>
</dbReference>
<feature type="region of interest" description="Disordered" evidence="4">
    <location>
        <begin position="134"/>
        <end position="206"/>
    </location>
</feature>
<feature type="compositionally biased region" description="Low complexity" evidence="4">
    <location>
        <begin position="158"/>
        <end position="179"/>
    </location>
</feature>
<evidence type="ECO:0000256" key="5">
    <source>
        <dbReference type="SAM" id="Phobius"/>
    </source>
</evidence>
<sequence>MDGGELLEASRYGEVEEVQALVSGGVDINFVDQGGSSALHKAAANGHSEVVEILVKAGARFHANASGNTPLHWAAVNGHIEATRVLLAAFPPATDGSCVVDVLATNSFGHSSLTEGFKSGNGDLVKLLLEHPSSTEEKLMASTSGPETEPKSEPARMAGSAGVSSSAGSVDAASPNSSPSKKKKNKKVYKKKKDGKKAAASSDASAVRAQYEGKRVKLVGLKQGEMNGLVGSVVDVDDSVAGAVRIIVSLRGRTKSVRVRPRNLEVLPEDKVVLEAPTSAPVAAQAAAPEAAAAAPVDAPAVAASKESVLHELALRGTGVSTVLELHVRELPVAEENPIGDRAIDDETGLGIWCSGLILAQWALDLGAAFFDGKAVIELGAGCGVPGITVGKVGRPSKLILTDLNQRTVANMSHNAEANGLEPNSLASVTQVLSMDWQDPTTWPKTAQGALQRCDVILAADLVYDFATGPLVASVLSGVLKPGGHFLCAAPETGRAGMPEFIASLIQDHGLELVESRPAPAEYAKNPLASGDELMCFLHFHELQTPFRLFHFRRSEPEQGITEGGTVQTPLPATVPGPARTLAVEKEEAEDSELDEREASIVKTEVMKWEEKFERDRAQSLGTSPRNMDDRPGFDASSPEDWKISTADGGGSSDAPQLVPSSRRRIDPPTPPPTPMPRMDSDACLAGGPSSRLHAPSPMLSEASRRLQAAAQAQEAASADEGDDSGGEIEQSDLAAPRPSADAKAPASAPSTLASPMLSWSFLLMFSGVLGSSVLFFAKPQASRAFVRTWITPFLPKL</sequence>
<dbReference type="GO" id="GO:0085020">
    <property type="term" value="P:protein K6-linked ubiquitination"/>
    <property type="evidence" value="ECO:0007669"/>
    <property type="project" value="TreeGrafter"/>
</dbReference>
<dbReference type="PROSITE" id="PS50088">
    <property type="entry name" value="ANK_REPEAT"/>
    <property type="match status" value="2"/>
</dbReference>
<keyword evidence="5" id="KW-1133">Transmembrane helix</keyword>
<feature type="compositionally biased region" description="Low complexity" evidence="4">
    <location>
        <begin position="732"/>
        <end position="750"/>
    </location>
</feature>
<dbReference type="PANTHER" id="PTHR24171">
    <property type="entry name" value="ANKYRIN REPEAT DOMAIN-CONTAINING PROTEIN 39-RELATED"/>
    <property type="match status" value="1"/>
</dbReference>
<dbReference type="SMART" id="SM00248">
    <property type="entry name" value="ANK"/>
    <property type="match status" value="3"/>
</dbReference>
<keyword evidence="1" id="KW-0677">Repeat</keyword>
<dbReference type="SUPFAM" id="SSF48403">
    <property type="entry name" value="Ankyrin repeat"/>
    <property type="match status" value="1"/>
</dbReference>
<evidence type="ECO:0000256" key="4">
    <source>
        <dbReference type="SAM" id="MobiDB-lite"/>
    </source>
</evidence>
<dbReference type="SUPFAM" id="SSF53335">
    <property type="entry name" value="S-adenosyl-L-methionine-dependent methyltransferases"/>
    <property type="match status" value="1"/>
</dbReference>
<gene>
    <name evidence="6" type="ORF">RMAR1173_LOCUS15493</name>
</gene>
<name>A0A7S2SJJ2_9STRA</name>
<feature type="transmembrane region" description="Helical" evidence="5">
    <location>
        <begin position="757"/>
        <end position="778"/>
    </location>
</feature>
<dbReference type="PANTHER" id="PTHR24171:SF8">
    <property type="entry name" value="BRCA1-ASSOCIATED RING DOMAIN PROTEIN 1"/>
    <property type="match status" value="1"/>
</dbReference>
<dbReference type="AlphaFoldDB" id="A0A7S2SJJ2"/>
<evidence type="ECO:0000256" key="2">
    <source>
        <dbReference type="ARBA" id="ARBA00023043"/>
    </source>
</evidence>
<evidence type="ECO:0000256" key="3">
    <source>
        <dbReference type="PROSITE-ProRule" id="PRU00023"/>
    </source>
</evidence>
<dbReference type="InterPro" id="IPR002110">
    <property type="entry name" value="Ankyrin_rpt"/>
</dbReference>
<feature type="region of interest" description="Disordered" evidence="4">
    <location>
        <begin position="614"/>
        <end position="750"/>
    </location>
</feature>
<accession>A0A7S2SJJ2</accession>
<protein>
    <submittedName>
        <fullName evidence="6">Uncharacterized protein</fullName>
    </submittedName>
</protein>
<feature type="repeat" description="ANK" evidence="3">
    <location>
        <begin position="66"/>
        <end position="87"/>
    </location>
</feature>
<keyword evidence="5" id="KW-0812">Transmembrane</keyword>
<dbReference type="InterPro" id="IPR029063">
    <property type="entry name" value="SAM-dependent_MTases_sf"/>
</dbReference>
<dbReference type="PRINTS" id="PR01415">
    <property type="entry name" value="ANKYRIN"/>
</dbReference>
<dbReference type="Gene3D" id="1.25.40.20">
    <property type="entry name" value="Ankyrin repeat-containing domain"/>
    <property type="match status" value="1"/>
</dbReference>
<dbReference type="PROSITE" id="PS50297">
    <property type="entry name" value="ANK_REP_REGION"/>
    <property type="match status" value="2"/>
</dbReference>
<dbReference type="GO" id="GO:0004842">
    <property type="term" value="F:ubiquitin-protein transferase activity"/>
    <property type="evidence" value="ECO:0007669"/>
    <property type="project" value="TreeGrafter"/>
</dbReference>
<keyword evidence="2 3" id="KW-0040">ANK repeat</keyword>
<feature type="compositionally biased region" description="Low complexity" evidence="4">
    <location>
        <begin position="708"/>
        <end position="717"/>
    </location>
</feature>
<dbReference type="Gene3D" id="3.40.50.150">
    <property type="entry name" value="Vaccinia Virus protein VP39"/>
    <property type="match status" value="1"/>
</dbReference>
<keyword evidence="5" id="KW-0472">Membrane</keyword>
<dbReference type="Pfam" id="PF10294">
    <property type="entry name" value="Methyltransf_16"/>
    <property type="match status" value="1"/>
</dbReference>
<dbReference type="EMBL" id="HBHJ01023528">
    <property type="protein sequence ID" value="CAD9701842.1"/>
    <property type="molecule type" value="Transcribed_RNA"/>
</dbReference>
<organism evidence="6">
    <name type="scientific">Rhizochromulina marina</name>
    <dbReference type="NCBI Taxonomy" id="1034831"/>
    <lineage>
        <taxon>Eukaryota</taxon>
        <taxon>Sar</taxon>
        <taxon>Stramenopiles</taxon>
        <taxon>Ochrophyta</taxon>
        <taxon>Dictyochophyceae</taxon>
        <taxon>Rhizochromulinales</taxon>
        <taxon>Rhizochromulina</taxon>
    </lineage>
</organism>
<feature type="repeat" description="ANK" evidence="3">
    <location>
        <begin position="34"/>
        <end position="66"/>
    </location>
</feature>
<proteinExistence type="predicted"/>
<evidence type="ECO:0000313" key="6">
    <source>
        <dbReference type="EMBL" id="CAD9701842.1"/>
    </source>
</evidence>